<evidence type="ECO:0000313" key="2">
    <source>
        <dbReference type="EMBL" id="PWN99023.1"/>
    </source>
</evidence>
<keyword evidence="3" id="KW-1185">Reference proteome</keyword>
<dbReference type="EMBL" id="KZ819289">
    <property type="protein sequence ID" value="PWN99023.1"/>
    <property type="molecule type" value="Genomic_DNA"/>
</dbReference>
<protein>
    <submittedName>
        <fullName evidence="2">Uncharacterized protein</fullName>
    </submittedName>
</protein>
<organism evidence="2 3">
    <name type="scientific">Tilletiopsis washingtonensis</name>
    <dbReference type="NCBI Taxonomy" id="58919"/>
    <lineage>
        <taxon>Eukaryota</taxon>
        <taxon>Fungi</taxon>
        <taxon>Dikarya</taxon>
        <taxon>Basidiomycota</taxon>
        <taxon>Ustilaginomycotina</taxon>
        <taxon>Exobasidiomycetes</taxon>
        <taxon>Entylomatales</taxon>
        <taxon>Entylomatales incertae sedis</taxon>
        <taxon>Tilletiopsis</taxon>
    </lineage>
</organism>
<feature type="region of interest" description="Disordered" evidence="1">
    <location>
        <begin position="1"/>
        <end position="83"/>
    </location>
</feature>
<sequence>MSQPDACAPWFEASQAAPSSRQAPSRPRSDVRMLHGYPSPPNSGSSGGHGDAECCATGSATGDSDDPFLGQPSAASGHPHVAAMARQRANARYDPRYMTYVFRGQRVTYAAPPLSDSEEELVPRLLFPSGSRSKRALPRRATASQAAPVLAPQRTTRTRQATASAQFVRADQSSNPAARARTIDSSAPRPNLFSQQIAARDAAARSSREAGTAPASRPASYSLHSELHARMAAWSDDEDDEDDGAHGARVVHLDMEGDAHYGHIGVASHELSSDEEERGQAVLRSGRPRPPTKLPHWESQEVFERHVRPDDDDDEAHAKRRRIL</sequence>
<dbReference type="AlphaFoldDB" id="A0A316ZFH4"/>
<proteinExistence type="predicted"/>
<evidence type="ECO:0000313" key="3">
    <source>
        <dbReference type="Proteomes" id="UP000245946"/>
    </source>
</evidence>
<gene>
    <name evidence="2" type="ORF">FA09DRAFT_359633</name>
</gene>
<dbReference type="Proteomes" id="UP000245946">
    <property type="component" value="Unassembled WGS sequence"/>
</dbReference>
<feature type="region of interest" description="Disordered" evidence="1">
    <location>
        <begin position="132"/>
        <end position="222"/>
    </location>
</feature>
<evidence type="ECO:0000256" key="1">
    <source>
        <dbReference type="SAM" id="MobiDB-lite"/>
    </source>
</evidence>
<accession>A0A316ZFH4</accession>
<feature type="compositionally biased region" description="Low complexity" evidence="1">
    <location>
        <begin position="153"/>
        <end position="166"/>
    </location>
</feature>
<reference evidence="2 3" key="1">
    <citation type="journal article" date="2018" name="Mol. Biol. Evol.">
        <title>Broad Genomic Sampling Reveals a Smut Pathogenic Ancestry of the Fungal Clade Ustilaginomycotina.</title>
        <authorList>
            <person name="Kijpornyongpan T."/>
            <person name="Mondo S.J."/>
            <person name="Barry K."/>
            <person name="Sandor L."/>
            <person name="Lee J."/>
            <person name="Lipzen A."/>
            <person name="Pangilinan J."/>
            <person name="LaButti K."/>
            <person name="Hainaut M."/>
            <person name="Henrissat B."/>
            <person name="Grigoriev I.V."/>
            <person name="Spatafora J.W."/>
            <person name="Aime M.C."/>
        </authorList>
    </citation>
    <scope>NUCLEOTIDE SEQUENCE [LARGE SCALE GENOMIC DNA]</scope>
    <source>
        <strain evidence="2 3">MCA 4186</strain>
    </source>
</reference>
<dbReference type="RefSeq" id="XP_025599302.1">
    <property type="nucleotide sequence ID" value="XM_025745137.1"/>
</dbReference>
<dbReference type="GeneID" id="37272681"/>
<feature type="compositionally biased region" description="Low complexity" evidence="1">
    <location>
        <begin position="13"/>
        <end position="26"/>
    </location>
</feature>
<name>A0A316ZFH4_9BASI</name>
<feature type="region of interest" description="Disordered" evidence="1">
    <location>
        <begin position="268"/>
        <end position="324"/>
    </location>
</feature>
<feature type="compositionally biased region" description="Basic and acidic residues" evidence="1">
    <location>
        <begin position="295"/>
        <end position="309"/>
    </location>
</feature>